<feature type="domain" description="CBS" evidence="3">
    <location>
        <begin position="77"/>
        <end position="132"/>
    </location>
</feature>
<dbReference type="PANTHER" id="PTHR43080">
    <property type="entry name" value="CBS DOMAIN-CONTAINING PROTEIN CBSX3, MITOCHONDRIAL"/>
    <property type="match status" value="1"/>
</dbReference>
<dbReference type="EMBL" id="JACVXA010000011">
    <property type="protein sequence ID" value="MBE3637746.1"/>
    <property type="molecule type" value="Genomic_DNA"/>
</dbReference>
<evidence type="ECO:0000313" key="5">
    <source>
        <dbReference type="Proteomes" id="UP000609121"/>
    </source>
</evidence>
<keyword evidence="5" id="KW-1185">Reference proteome</keyword>
<dbReference type="InterPro" id="IPR051257">
    <property type="entry name" value="Diverse_CBS-Domain"/>
</dbReference>
<name>A0A8J6YXJ7_9RHOB</name>
<dbReference type="CDD" id="cd04623">
    <property type="entry name" value="CBS_pair_bac_euk"/>
    <property type="match status" value="1"/>
</dbReference>
<evidence type="ECO:0000256" key="2">
    <source>
        <dbReference type="PROSITE-ProRule" id="PRU00703"/>
    </source>
</evidence>
<dbReference type="Gene3D" id="3.10.580.10">
    <property type="entry name" value="CBS-domain"/>
    <property type="match status" value="1"/>
</dbReference>
<dbReference type="SUPFAM" id="SSF54631">
    <property type="entry name" value="CBS-domain pair"/>
    <property type="match status" value="1"/>
</dbReference>
<organism evidence="4 5">
    <name type="scientific">Mangrovicoccus algicola</name>
    <dbReference type="NCBI Taxonomy" id="2771008"/>
    <lineage>
        <taxon>Bacteria</taxon>
        <taxon>Pseudomonadati</taxon>
        <taxon>Pseudomonadota</taxon>
        <taxon>Alphaproteobacteria</taxon>
        <taxon>Rhodobacterales</taxon>
        <taxon>Paracoccaceae</taxon>
        <taxon>Mangrovicoccus</taxon>
    </lineage>
</organism>
<comment type="caution">
    <text evidence="4">The sequence shown here is derived from an EMBL/GenBank/DDBJ whole genome shotgun (WGS) entry which is preliminary data.</text>
</comment>
<dbReference type="InterPro" id="IPR046342">
    <property type="entry name" value="CBS_dom_sf"/>
</dbReference>
<reference evidence="4" key="1">
    <citation type="submission" date="2020-09" db="EMBL/GenBank/DDBJ databases">
        <title>A novel bacterium of genus Mangrovicoccus, isolated from South China Sea.</title>
        <authorList>
            <person name="Huang H."/>
            <person name="Mo K."/>
            <person name="Hu Y."/>
        </authorList>
    </citation>
    <scope>NUCLEOTIDE SEQUENCE</scope>
    <source>
        <strain evidence="4">HB182678</strain>
    </source>
</reference>
<dbReference type="SMART" id="SM00116">
    <property type="entry name" value="CBS"/>
    <property type="match status" value="2"/>
</dbReference>
<dbReference type="AlphaFoldDB" id="A0A8J6YXJ7"/>
<dbReference type="PANTHER" id="PTHR43080:SF2">
    <property type="entry name" value="CBS DOMAIN-CONTAINING PROTEIN"/>
    <property type="match status" value="1"/>
</dbReference>
<dbReference type="InterPro" id="IPR000644">
    <property type="entry name" value="CBS_dom"/>
</dbReference>
<feature type="domain" description="CBS" evidence="3">
    <location>
        <begin position="11"/>
        <end position="67"/>
    </location>
</feature>
<dbReference type="Proteomes" id="UP000609121">
    <property type="component" value="Unassembled WGS sequence"/>
</dbReference>
<dbReference type="RefSeq" id="WP_193180690.1">
    <property type="nucleotide sequence ID" value="NZ_JACVXA010000011.1"/>
</dbReference>
<dbReference type="InterPro" id="IPR044725">
    <property type="entry name" value="CBSX3_CBS_dom"/>
</dbReference>
<sequence length="144" mass="15523">MQVGQILKSKAQSGVVTITPDQTVGAVAELLSSRKIGAVIVSTDGRRVDGILSERDIVRELGRRGAICLEDKASQIMTANPVCCEIGENSDEIFAKMNEGRFRHMPVVEEGEMIGLISIGDVVKARLAEMAMEKTALEGMIMGF</sequence>
<proteinExistence type="predicted"/>
<gene>
    <name evidence="4" type="ORF">ICN82_05940</name>
</gene>
<evidence type="ECO:0000259" key="3">
    <source>
        <dbReference type="PROSITE" id="PS51371"/>
    </source>
</evidence>
<accession>A0A8J6YXJ7</accession>
<dbReference type="Pfam" id="PF00571">
    <property type="entry name" value="CBS"/>
    <property type="match status" value="2"/>
</dbReference>
<keyword evidence="1 2" id="KW-0129">CBS domain</keyword>
<evidence type="ECO:0000313" key="4">
    <source>
        <dbReference type="EMBL" id="MBE3637746.1"/>
    </source>
</evidence>
<protein>
    <submittedName>
        <fullName evidence="4">CBS domain-containing protein</fullName>
    </submittedName>
</protein>
<evidence type="ECO:0000256" key="1">
    <source>
        <dbReference type="ARBA" id="ARBA00023122"/>
    </source>
</evidence>
<dbReference type="PROSITE" id="PS51371">
    <property type="entry name" value="CBS"/>
    <property type="match status" value="2"/>
</dbReference>